<feature type="signal peptide" evidence="10">
    <location>
        <begin position="1"/>
        <end position="21"/>
    </location>
</feature>
<dbReference type="PROSITE" id="PS51448">
    <property type="entry name" value="P_TREFOIL_2"/>
    <property type="match status" value="1"/>
</dbReference>
<dbReference type="InterPro" id="IPR000519">
    <property type="entry name" value="P_trefoil_dom"/>
</dbReference>
<dbReference type="CDD" id="cd06602">
    <property type="entry name" value="GH31_MGAM_SI_GAA"/>
    <property type="match status" value="1"/>
</dbReference>
<dbReference type="Gene3D" id="2.60.40.1180">
    <property type="entry name" value="Golgi alpha-mannosidase II"/>
    <property type="match status" value="2"/>
</dbReference>
<dbReference type="EMBL" id="CAJNOC010000932">
    <property type="protein sequence ID" value="CAF0818858.1"/>
    <property type="molecule type" value="Genomic_DNA"/>
</dbReference>
<comment type="subcellular location">
    <subcellularLocation>
        <location evidence="1">Membrane</location>
    </subcellularLocation>
</comment>
<evidence type="ECO:0000256" key="6">
    <source>
        <dbReference type="ARBA" id="ARBA00023180"/>
    </source>
</evidence>
<keyword evidence="5" id="KW-1015">Disulfide bond</keyword>
<keyword evidence="3 9" id="KW-0378">Hydrolase</keyword>
<gene>
    <name evidence="12" type="ORF">OXX778_LOCUS7358</name>
</gene>
<evidence type="ECO:0000256" key="8">
    <source>
        <dbReference type="PROSITE-ProRule" id="PRU00779"/>
    </source>
</evidence>
<dbReference type="SUPFAM" id="SSF51011">
    <property type="entry name" value="Glycosyl hydrolase domain"/>
    <property type="match status" value="1"/>
</dbReference>
<comment type="caution">
    <text evidence="12">The sequence shown here is derived from an EMBL/GenBank/DDBJ whole genome shotgun (WGS) entry which is preliminary data.</text>
</comment>
<dbReference type="InterPro" id="IPR025887">
    <property type="entry name" value="Glyco_hydro_31_N_dom"/>
</dbReference>
<dbReference type="PANTHER" id="PTHR22762:SF131">
    <property type="entry name" value="GLYCOSIDE HYDROLASE FAMILY 31 N-TERMINAL DOMAIN-CONTAINING PROTEIN"/>
    <property type="match status" value="1"/>
</dbReference>
<dbReference type="CDD" id="cd14752">
    <property type="entry name" value="GH31_N"/>
    <property type="match status" value="1"/>
</dbReference>
<dbReference type="Pfam" id="PF01055">
    <property type="entry name" value="Glyco_hydro_31_2nd"/>
    <property type="match status" value="1"/>
</dbReference>
<organism evidence="12 13">
    <name type="scientific">Brachionus calyciflorus</name>
    <dbReference type="NCBI Taxonomy" id="104777"/>
    <lineage>
        <taxon>Eukaryota</taxon>
        <taxon>Metazoa</taxon>
        <taxon>Spiralia</taxon>
        <taxon>Gnathifera</taxon>
        <taxon>Rotifera</taxon>
        <taxon>Eurotatoria</taxon>
        <taxon>Monogononta</taxon>
        <taxon>Pseudotrocha</taxon>
        <taxon>Ploima</taxon>
        <taxon>Brachionidae</taxon>
        <taxon>Brachionus</taxon>
    </lineage>
</organism>
<keyword evidence="6" id="KW-0325">Glycoprotein</keyword>
<dbReference type="PANTHER" id="PTHR22762">
    <property type="entry name" value="ALPHA-GLUCOSIDASE"/>
    <property type="match status" value="1"/>
</dbReference>
<keyword evidence="10" id="KW-0732">Signal</keyword>
<dbReference type="Gene3D" id="2.60.40.1760">
    <property type="entry name" value="glycosyl hydrolase (family 31)"/>
    <property type="match status" value="1"/>
</dbReference>
<sequence length="892" mass="103246">MLKICIFLLIFNQLVIFAAWGANLQCDKISNIERFDCFPEYGSNQVECERRGCCWSPPIGHKKLTNDMDTPYCFFPKDFPNYSVVDKQTQSNTLTYTIEKQNSTFRPNEILKLQVKITFDTKTRLRVQITDPSKHRFQVPIFNREFKAYPKLNNIDETDYQIYINDNPFYIKIIRKSNGKAIFDSSVAPLIYADQYIQFSTRLINNIFYGIGEHQDSLSHEATWNRYTFWNRDIAPTINTNLYGTHPFYMSLDKQSNAMGFYLLNSNGMDINVNPTPALTFITIGGIVDFYVYLGPSPSDVIAQHTELIGRSQMPQYFTLGFHLCRWGYFTSDKLYDVIKRNRAIGIPYDVQWTDIDAMSERLDWTYDKQNFTLLPEIVRDLHEHGQYYVNIIDPAISNTPNYYPYESGVKQNVFIKQFDKDEPLIGVVWPGTTAFPDFTNPNTTQWWLEQASNFYDIIKYDGLWIDMNEPSNFVDGSINGCLGDRYDEPPYVPRVLGGALNSRTVCASSQQYLSSHYNLHNMYGHFEAIATYHALRSIQKNKRPFILTRSSFGGTGQYAAHWSGDNRATWEDLYYSIPNMLSFNMFGISQVGSDICGFSGDTSEELCVRWMQLGSFYPFMRNHNDDVSKDQDPAVFSKVAQDIMKKALMTRYALLPYFYNLFYKSNQFGETVVRPLFFEFPNDLETHEIDRQFLVGPALLVTPVLNQGEEKVNGYFPNETWYDYKSGDELKLTKGEYLTLEAPITDTNVHVRGGHIIPYQHPSQTTKQSRKNPFGLLVALKQNATSKFALGSMYWDDGESLDSIDTKNYNYFNFLANENGLIGKRVVYGYESRMILSDLKVYGLDKTSVSQVLIDGQFYDNFDYDSDKHVLRIKFFNVNMLLKDTFDIIWS</sequence>
<dbReference type="GO" id="GO:0016020">
    <property type="term" value="C:membrane"/>
    <property type="evidence" value="ECO:0007669"/>
    <property type="project" value="UniProtKB-SubCell"/>
</dbReference>
<dbReference type="Gene3D" id="4.10.110.10">
    <property type="entry name" value="Spasmolytic Protein, domain 1"/>
    <property type="match status" value="1"/>
</dbReference>
<evidence type="ECO:0000259" key="11">
    <source>
        <dbReference type="PROSITE" id="PS51448"/>
    </source>
</evidence>
<dbReference type="SUPFAM" id="SSF51445">
    <property type="entry name" value="(Trans)glycosidases"/>
    <property type="match status" value="1"/>
</dbReference>
<dbReference type="InterPro" id="IPR044913">
    <property type="entry name" value="P_trefoil_dom_sf"/>
</dbReference>
<feature type="domain" description="P-type" evidence="11">
    <location>
        <begin position="24"/>
        <end position="77"/>
    </location>
</feature>
<dbReference type="SUPFAM" id="SSF74650">
    <property type="entry name" value="Galactose mutarotase-like"/>
    <property type="match status" value="1"/>
</dbReference>
<dbReference type="GO" id="GO:0030246">
    <property type="term" value="F:carbohydrate binding"/>
    <property type="evidence" value="ECO:0007669"/>
    <property type="project" value="InterPro"/>
</dbReference>
<evidence type="ECO:0000256" key="9">
    <source>
        <dbReference type="RuleBase" id="RU361185"/>
    </source>
</evidence>
<proteinExistence type="inferred from homology"/>
<dbReference type="InterPro" id="IPR048395">
    <property type="entry name" value="Glyco_hydro_31_C"/>
</dbReference>
<dbReference type="InterPro" id="IPR017853">
    <property type="entry name" value="GH"/>
</dbReference>
<dbReference type="Pfam" id="PF00088">
    <property type="entry name" value="Trefoil"/>
    <property type="match status" value="1"/>
</dbReference>
<evidence type="ECO:0000256" key="5">
    <source>
        <dbReference type="ARBA" id="ARBA00023157"/>
    </source>
</evidence>
<keyword evidence="13" id="KW-1185">Reference proteome</keyword>
<feature type="chain" id="PRO_5032282597" description="P-type domain-containing protein" evidence="10">
    <location>
        <begin position="22"/>
        <end position="892"/>
    </location>
</feature>
<dbReference type="Proteomes" id="UP000663879">
    <property type="component" value="Unassembled WGS sequence"/>
</dbReference>
<protein>
    <recommendedName>
        <fullName evidence="11">P-type domain-containing protein</fullName>
    </recommendedName>
</protein>
<dbReference type="Gene3D" id="3.20.20.80">
    <property type="entry name" value="Glycosidases"/>
    <property type="match status" value="1"/>
</dbReference>
<evidence type="ECO:0000256" key="1">
    <source>
        <dbReference type="ARBA" id="ARBA00004370"/>
    </source>
</evidence>
<evidence type="ECO:0000256" key="10">
    <source>
        <dbReference type="SAM" id="SignalP"/>
    </source>
</evidence>
<dbReference type="InterPro" id="IPR011013">
    <property type="entry name" value="Gal_mutarotase_sf_dom"/>
</dbReference>
<evidence type="ECO:0000256" key="3">
    <source>
        <dbReference type="ARBA" id="ARBA00022801"/>
    </source>
</evidence>
<dbReference type="Pfam" id="PF21365">
    <property type="entry name" value="Glyco_hydro_31_3rd"/>
    <property type="match status" value="1"/>
</dbReference>
<dbReference type="OrthoDB" id="5839090at2759"/>
<dbReference type="InterPro" id="IPR013780">
    <property type="entry name" value="Glyco_hydro_b"/>
</dbReference>
<accession>A0A813U538</accession>
<evidence type="ECO:0000313" key="13">
    <source>
        <dbReference type="Proteomes" id="UP000663879"/>
    </source>
</evidence>
<evidence type="ECO:0000256" key="4">
    <source>
        <dbReference type="ARBA" id="ARBA00023136"/>
    </source>
</evidence>
<evidence type="ECO:0000256" key="2">
    <source>
        <dbReference type="ARBA" id="ARBA00007806"/>
    </source>
</evidence>
<dbReference type="PROSITE" id="PS00129">
    <property type="entry name" value="GLYCOSYL_HYDROL_F31_1"/>
    <property type="match status" value="1"/>
</dbReference>
<dbReference type="Pfam" id="PF13802">
    <property type="entry name" value="Gal_mutarotas_2"/>
    <property type="match status" value="1"/>
</dbReference>
<dbReference type="InterPro" id="IPR030458">
    <property type="entry name" value="Glyco_hydro_31_AS"/>
</dbReference>
<comment type="similarity">
    <text evidence="2 9">Belongs to the glycosyl hydrolase 31 family.</text>
</comment>
<comment type="caution">
    <text evidence="8">Lacks conserved residue(s) required for the propagation of feature annotation.</text>
</comment>
<dbReference type="GO" id="GO:0005975">
    <property type="term" value="P:carbohydrate metabolic process"/>
    <property type="evidence" value="ECO:0007669"/>
    <property type="project" value="InterPro"/>
</dbReference>
<name>A0A813U538_9BILA</name>
<reference evidence="12" key="1">
    <citation type="submission" date="2021-02" db="EMBL/GenBank/DDBJ databases">
        <authorList>
            <person name="Nowell W R."/>
        </authorList>
    </citation>
    <scope>NUCLEOTIDE SEQUENCE</scope>
    <source>
        <strain evidence="12">Ploen Becks lab</strain>
    </source>
</reference>
<dbReference type="SMART" id="SM00018">
    <property type="entry name" value="PD"/>
    <property type="match status" value="1"/>
</dbReference>
<dbReference type="AlphaFoldDB" id="A0A813U538"/>
<dbReference type="CDD" id="cd00111">
    <property type="entry name" value="Trefoil"/>
    <property type="match status" value="1"/>
</dbReference>
<keyword evidence="4" id="KW-0472">Membrane</keyword>
<evidence type="ECO:0000313" key="12">
    <source>
        <dbReference type="EMBL" id="CAF0818858.1"/>
    </source>
</evidence>
<dbReference type="GO" id="GO:0004558">
    <property type="term" value="F:alpha-1,4-glucosidase activity"/>
    <property type="evidence" value="ECO:0007669"/>
    <property type="project" value="TreeGrafter"/>
</dbReference>
<dbReference type="FunFam" id="2.60.40.1180:FF:000001">
    <property type="entry name" value="Maltase-glucoamylase, intestinal"/>
    <property type="match status" value="1"/>
</dbReference>
<keyword evidence="7 9" id="KW-0326">Glycosidase</keyword>
<evidence type="ECO:0000256" key="7">
    <source>
        <dbReference type="ARBA" id="ARBA00023295"/>
    </source>
</evidence>
<dbReference type="InterPro" id="IPR000322">
    <property type="entry name" value="Glyco_hydro_31_TIM"/>
</dbReference>